<reference evidence="2" key="1">
    <citation type="journal article" date="2022" name="New Phytol.">
        <title>Evolutionary transition to the ectomycorrhizal habit in the genomes of a hyperdiverse lineage of mushroom-forming fungi.</title>
        <authorList>
            <person name="Looney B."/>
            <person name="Miyauchi S."/>
            <person name="Morin E."/>
            <person name="Drula E."/>
            <person name="Courty P.E."/>
            <person name="Kohler A."/>
            <person name="Kuo A."/>
            <person name="LaButti K."/>
            <person name="Pangilinan J."/>
            <person name="Lipzen A."/>
            <person name="Riley R."/>
            <person name="Andreopoulos W."/>
            <person name="He G."/>
            <person name="Johnson J."/>
            <person name="Nolan M."/>
            <person name="Tritt A."/>
            <person name="Barry K.W."/>
            <person name="Grigoriev I.V."/>
            <person name="Nagy L.G."/>
            <person name="Hibbett D."/>
            <person name="Henrissat B."/>
            <person name="Matheny P.B."/>
            <person name="Labbe J."/>
            <person name="Martin F.M."/>
        </authorList>
    </citation>
    <scope>NUCLEOTIDE SEQUENCE</scope>
    <source>
        <strain evidence="2">BPL690</strain>
    </source>
</reference>
<sequence length="481" mass="53903">MTGPPPLDLSCSLLNLSTELLIRIFVYLPAIDLFSVQHTCHKFYGIVTSSIYLQYILRTQINGVDGILPPGFPLSERLELLRHHEKSWNNLQLNVFADFTYTLQDGYLIFKEAISVAQYRYVDLFTATPNKELDWVHISVDDFHPAFRLVFAVDHNLVVALRTVRSAHLSLHNGASHPLSSLPTVLLPLDGAYGSGHVEAEVLGDYILIKVTHQRSGCSLYLVSWKTGGVTNLLDLPNRWPLQGEAPKLVVIDNNFIALANCTRNMNSLEVYKLEYAASAPSLNVVCLLELPPLGPDTSVVVSMVTKEWVPTSRHYPQPQRIRGRHVPFHSLEVGTIKLVFDYVRRYKSIIQTPRFTMIVSVTAILSAIRSSNVHNVPWADWGPAATRIHPTISRETALTPATADTPSSSSSRWITPVVSSAKVKGRHWMAGEVETYLPYRDIVASDLHVRHCPWTVGDREWIVVISALERISHVTVYHVG</sequence>
<dbReference type="Proteomes" id="UP001203297">
    <property type="component" value="Unassembled WGS sequence"/>
</dbReference>
<evidence type="ECO:0000313" key="3">
    <source>
        <dbReference type="Proteomes" id="UP001203297"/>
    </source>
</evidence>
<dbReference type="EMBL" id="WTXG01000004">
    <property type="protein sequence ID" value="KAI0306120.1"/>
    <property type="molecule type" value="Genomic_DNA"/>
</dbReference>
<dbReference type="Gene3D" id="1.20.1280.50">
    <property type="match status" value="1"/>
</dbReference>
<name>A0AAD4QRA1_9AGAM</name>
<organism evidence="2 3">
    <name type="scientific">Multifurca ochricompacta</name>
    <dbReference type="NCBI Taxonomy" id="376703"/>
    <lineage>
        <taxon>Eukaryota</taxon>
        <taxon>Fungi</taxon>
        <taxon>Dikarya</taxon>
        <taxon>Basidiomycota</taxon>
        <taxon>Agaricomycotina</taxon>
        <taxon>Agaricomycetes</taxon>
        <taxon>Russulales</taxon>
        <taxon>Russulaceae</taxon>
        <taxon>Multifurca</taxon>
    </lineage>
</organism>
<dbReference type="SUPFAM" id="SSF81383">
    <property type="entry name" value="F-box domain"/>
    <property type="match status" value="1"/>
</dbReference>
<dbReference type="SMART" id="SM00256">
    <property type="entry name" value="FBOX"/>
    <property type="match status" value="1"/>
</dbReference>
<evidence type="ECO:0000259" key="1">
    <source>
        <dbReference type="PROSITE" id="PS50181"/>
    </source>
</evidence>
<dbReference type="InterPro" id="IPR001810">
    <property type="entry name" value="F-box_dom"/>
</dbReference>
<protein>
    <recommendedName>
        <fullName evidence="1">F-box domain-containing protein</fullName>
    </recommendedName>
</protein>
<dbReference type="Pfam" id="PF12937">
    <property type="entry name" value="F-box-like"/>
    <property type="match status" value="1"/>
</dbReference>
<gene>
    <name evidence="2" type="ORF">B0F90DRAFT_1696177</name>
</gene>
<comment type="caution">
    <text evidence="2">The sequence shown here is derived from an EMBL/GenBank/DDBJ whole genome shotgun (WGS) entry which is preliminary data.</text>
</comment>
<keyword evidence="3" id="KW-1185">Reference proteome</keyword>
<dbReference type="AlphaFoldDB" id="A0AAD4QRA1"/>
<feature type="domain" description="F-box" evidence="1">
    <location>
        <begin position="10"/>
        <end position="56"/>
    </location>
</feature>
<dbReference type="PROSITE" id="PS50181">
    <property type="entry name" value="FBOX"/>
    <property type="match status" value="1"/>
</dbReference>
<accession>A0AAD4QRA1</accession>
<evidence type="ECO:0000313" key="2">
    <source>
        <dbReference type="EMBL" id="KAI0306120.1"/>
    </source>
</evidence>
<proteinExistence type="predicted"/>
<dbReference type="InterPro" id="IPR036047">
    <property type="entry name" value="F-box-like_dom_sf"/>
</dbReference>
<dbReference type="CDD" id="cd09917">
    <property type="entry name" value="F-box_SF"/>
    <property type="match status" value="1"/>
</dbReference>